<dbReference type="Gene3D" id="1.10.238.10">
    <property type="entry name" value="EF-hand"/>
    <property type="match status" value="1"/>
</dbReference>
<dbReference type="AlphaFoldDB" id="A0A0M0K3D6"/>
<dbReference type="InterPro" id="IPR011992">
    <property type="entry name" value="EF-hand-dom_pair"/>
</dbReference>
<organism evidence="4 5">
    <name type="scientific">Chrysochromulina tobinii</name>
    <dbReference type="NCBI Taxonomy" id="1460289"/>
    <lineage>
        <taxon>Eukaryota</taxon>
        <taxon>Haptista</taxon>
        <taxon>Haptophyta</taxon>
        <taxon>Prymnesiophyceae</taxon>
        <taxon>Prymnesiales</taxon>
        <taxon>Chrysochromulinaceae</taxon>
        <taxon>Chrysochromulina</taxon>
    </lineage>
</organism>
<dbReference type="SUPFAM" id="SSF47473">
    <property type="entry name" value="EF-hand"/>
    <property type="match status" value="1"/>
</dbReference>
<sequence length="484" mass="52984">MLARHSKVPSALETAPTHWAELKAVALMRPHPRVLAGPITPLWLSHTAATLELNLDTERGEDLNTIPIVIAIARAPLPMPWFANPPKEYRNLSSPTPSAAVQERGSLSWYATSPGVETAYFDKPPPRGILSRRVVQPPAPQPVATPVEDLGALDIWTLRDHMAGYQKVANGGKRIVDIFRQIDTDQSGELSRDEFKTVLKKYGFLHVTDDEISAIVNQIDSDGSGSVKYAELEHLIRGLGQKPPGLGVSAPTTPVKGGGGDDKLVDLGKGGGAFANAQQRHALMQASTPVAAASAVPVGTPTRMSGIEVNRPRKRSEAELEAHQKALLEMRRRDRYEHAVTNKRVNGHPGAAVLRPTVDGMKVRRGRASKPSVVSSWVQFVDFEGSIYWYSFVTATRLDDAFPPLEPRDLPYLGLHASSDRELMWLVDVMLSPELPVGWLRRSTVEGTEYYWSAVLGASQWEHPSVSFITGVGLALKSLMHREA</sequence>
<dbReference type="SUPFAM" id="SSF51045">
    <property type="entry name" value="WW domain"/>
    <property type="match status" value="1"/>
</dbReference>
<feature type="domain" description="WW" evidence="2">
    <location>
        <begin position="433"/>
        <end position="466"/>
    </location>
</feature>
<dbReference type="InterPro" id="IPR001202">
    <property type="entry name" value="WW_dom"/>
</dbReference>
<proteinExistence type="predicted"/>
<dbReference type="GO" id="GO:0005509">
    <property type="term" value="F:calcium ion binding"/>
    <property type="evidence" value="ECO:0007669"/>
    <property type="project" value="InterPro"/>
</dbReference>
<reference evidence="5" key="1">
    <citation type="journal article" date="2015" name="PLoS Genet.">
        <title>Genome Sequence and Transcriptome Analyses of Chrysochromulina tobin: Metabolic Tools for Enhanced Algal Fitness in the Prominent Order Prymnesiales (Haptophyceae).</title>
        <authorList>
            <person name="Hovde B.T."/>
            <person name="Deodato C.R."/>
            <person name="Hunsperger H.M."/>
            <person name="Ryken S.A."/>
            <person name="Yost W."/>
            <person name="Jha R.K."/>
            <person name="Patterson J."/>
            <person name="Monnat R.J. Jr."/>
            <person name="Barlow S.B."/>
            <person name="Starkenburg S.R."/>
            <person name="Cattolico R.A."/>
        </authorList>
    </citation>
    <scope>NUCLEOTIDE SEQUENCE</scope>
    <source>
        <strain evidence="5">CCMP291</strain>
    </source>
</reference>
<dbReference type="InterPro" id="IPR018247">
    <property type="entry name" value="EF_Hand_1_Ca_BS"/>
</dbReference>
<accession>A0A0M0K3D6</accession>
<comment type="caution">
    <text evidence="4">The sequence shown here is derived from an EMBL/GenBank/DDBJ whole genome shotgun (WGS) entry which is preliminary data.</text>
</comment>
<dbReference type="EMBL" id="JWZX01001547">
    <property type="protein sequence ID" value="KOO33319.1"/>
    <property type="molecule type" value="Genomic_DNA"/>
</dbReference>
<dbReference type="CDD" id="cd00051">
    <property type="entry name" value="EFh"/>
    <property type="match status" value="1"/>
</dbReference>
<evidence type="ECO:0000256" key="1">
    <source>
        <dbReference type="ARBA" id="ARBA00022837"/>
    </source>
</evidence>
<dbReference type="InterPro" id="IPR002048">
    <property type="entry name" value="EF_hand_dom"/>
</dbReference>
<dbReference type="InterPro" id="IPR036020">
    <property type="entry name" value="WW_dom_sf"/>
</dbReference>
<feature type="domain" description="EF-hand" evidence="3">
    <location>
        <begin position="207"/>
        <end position="242"/>
    </location>
</feature>
<dbReference type="PROSITE" id="PS50020">
    <property type="entry name" value="WW_DOMAIN_2"/>
    <property type="match status" value="1"/>
</dbReference>
<dbReference type="PROSITE" id="PS00018">
    <property type="entry name" value="EF_HAND_1"/>
    <property type="match status" value="1"/>
</dbReference>
<evidence type="ECO:0000313" key="4">
    <source>
        <dbReference type="EMBL" id="KOO33319.1"/>
    </source>
</evidence>
<evidence type="ECO:0008006" key="6">
    <source>
        <dbReference type="Google" id="ProtNLM"/>
    </source>
</evidence>
<gene>
    <name evidence="4" type="ORF">Ctob_006229</name>
</gene>
<feature type="domain" description="EF-hand" evidence="3">
    <location>
        <begin position="170"/>
        <end position="205"/>
    </location>
</feature>
<evidence type="ECO:0000313" key="5">
    <source>
        <dbReference type="Proteomes" id="UP000037460"/>
    </source>
</evidence>
<dbReference type="SMART" id="SM00054">
    <property type="entry name" value="EFh"/>
    <property type="match status" value="2"/>
</dbReference>
<dbReference type="Pfam" id="PF13499">
    <property type="entry name" value="EF-hand_7"/>
    <property type="match status" value="1"/>
</dbReference>
<dbReference type="OrthoDB" id="186625at2759"/>
<keyword evidence="1" id="KW-0106">Calcium</keyword>
<evidence type="ECO:0000259" key="3">
    <source>
        <dbReference type="PROSITE" id="PS50222"/>
    </source>
</evidence>
<dbReference type="CDD" id="cd00201">
    <property type="entry name" value="WW"/>
    <property type="match status" value="1"/>
</dbReference>
<keyword evidence="5" id="KW-1185">Reference proteome</keyword>
<dbReference type="Proteomes" id="UP000037460">
    <property type="component" value="Unassembled WGS sequence"/>
</dbReference>
<dbReference type="PROSITE" id="PS01159">
    <property type="entry name" value="WW_DOMAIN_1"/>
    <property type="match status" value="1"/>
</dbReference>
<evidence type="ECO:0000259" key="2">
    <source>
        <dbReference type="PROSITE" id="PS50020"/>
    </source>
</evidence>
<dbReference type="SMART" id="SM00456">
    <property type="entry name" value="WW"/>
    <property type="match status" value="1"/>
</dbReference>
<dbReference type="PROSITE" id="PS50222">
    <property type="entry name" value="EF_HAND_2"/>
    <property type="match status" value="2"/>
</dbReference>
<name>A0A0M0K3D6_9EUKA</name>
<protein>
    <recommendedName>
        <fullName evidence="6">Calmodulin</fullName>
    </recommendedName>
</protein>